<dbReference type="InterPro" id="IPR050677">
    <property type="entry name" value="Actinoporin_PFT"/>
</dbReference>
<dbReference type="Proteomes" id="UP001369086">
    <property type="component" value="Unassembled WGS sequence"/>
</dbReference>
<keyword evidence="5" id="KW-0166">Nematocyst</keyword>
<sequence>MNVTIEKLVEETDAGRCVGIEIRNKSAKIILEHPETYCSSGYLKSPPQPSVHPGETGMAVFVKTQNSLRGSVGVLSYKFNHKRFFLYFSNPFDYVLYNNEFALHIADESVLTDDKLYESLTLGHAPQPYEKRNIRHGNSSLKVKGEGAQIAATMSANAKPIIKLEFSD</sequence>
<gene>
    <name evidence="6" type="ORF">HHUSO_G29264</name>
</gene>
<protein>
    <submittedName>
        <fullName evidence="6">DELTA-thalatoxin-Avl1a-like</fullName>
    </submittedName>
</protein>
<dbReference type="Pfam" id="PF06369">
    <property type="entry name" value="Anemone_cytotox"/>
    <property type="match status" value="1"/>
</dbReference>
<proteinExistence type="predicted"/>
<organism evidence="6 7">
    <name type="scientific">Huso huso</name>
    <name type="common">Beluga</name>
    <name type="synonym">Acipenser huso</name>
    <dbReference type="NCBI Taxonomy" id="61971"/>
    <lineage>
        <taxon>Eukaryota</taxon>
        <taxon>Metazoa</taxon>
        <taxon>Chordata</taxon>
        <taxon>Craniata</taxon>
        <taxon>Vertebrata</taxon>
        <taxon>Euteleostomi</taxon>
        <taxon>Actinopterygii</taxon>
        <taxon>Chondrostei</taxon>
        <taxon>Acipenseriformes</taxon>
        <taxon>Acipenseridae</taxon>
        <taxon>Huso</taxon>
    </lineage>
</organism>
<dbReference type="InterPro" id="IPR015926">
    <property type="entry name" value="Cytolysin/lectin"/>
</dbReference>
<keyword evidence="3" id="KW-1052">Target cell membrane</keyword>
<dbReference type="EMBL" id="JAHFZB010000030">
    <property type="protein sequence ID" value="KAK6472228.1"/>
    <property type="molecule type" value="Genomic_DNA"/>
</dbReference>
<keyword evidence="4" id="KW-1053">Target membrane</keyword>
<dbReference type="InterPro" id="IPR009104">
    <property type="entry name" value="Anemon_actinoporin-like"/>
</dbReference>
<evidence type="ECO:0000313" key="7">
    <source>
        <dbReference type="Proteomes" id="UP001369086"/>
    </source>
</evidence>
<comment type="subcellular location">
    <subcellularLocation>
        <location evidence="2">Nematocyst</location>
    </subcellularLocation>
    <subcellularLocation>
        <location evidence="1">Target cell membrane</location>
    </subcellularLocation>
</comment>
<evidence type="ECO:0000256" key="4">
    <source>
        <dbReference type="ARBA" id="ARBA00023298"/>
    </source>
</evidence>
<evidence type="ECO:0000256" key="3">
    <source>
        <dbReference type="ARBA" id="ARBA00022537"/>
    </source>
</evidence>
<evidence type="ECO:0000256" key="2">
    <source>
        <dbReference type="ARBA" id="ARBA00004532"/>
    </source>
</evidence>
<comment type="caution">
    <text evidence="6">The sequence shown here is derived from an EMBL/GenBank/DDBJ whole genome shotgun (WGS) entry which is preliminary data.</text>
</comment>
<evidence type="ECO:0000256" key="5">
    <source>
        <dbReference type="ARBA" id="ARBA00023331"/>
    </source>
</evidence>
<evidence type="ECO:0000313" key="6">
    <source>
        <dbReference type="EMBL" id="KAK6472228.1"/>
    </source>
</evidence>
<accession>A0ABR0YIK0</accession>
<dbReference type="Gene3D" id="2.60.270.20">
    <property type="entry name" value="Cytolysin/lectin"/>
    <property type="match status" value="1"/>
</dbReference>
<dbReference type="SUPFAM" id="SSF63724">
    <property type="entry name" value="Cytolysin/lectin"/>
    <property type="match status" value="1"/>
</dbReference>
<keyword evidence="7" id="KW-1185">Reference proteome</keyword>
<evidence type="ECO:0000256" key="1">
    <source>
        <dbReference type="ARBA" id="ARBA00004175"/>
    </source>
</evidence>
<name>A0ABR0YIK0_HUSHU</name>
<dbReference type="PANTHER" id="PTHR40388">
    <property type="entry name" value="BRYOPORIN"/>
    <property type="match status" value="1"/>
</dbReference>
<dbReference type="PANTHER" id="PTHR40388:SF1">
    <property type="entry name" value="BRYOPORIN"/>
    <property type="match status" value="1"/>
</dbReference>
<keyword evidence="4" id="KW-0472">Membrane</keyword>
<reference evidence="6 7" key="1">
    <citation type="submission" date="2021-05" db="EMBL/GenBank/DDBJ databases">
        <authorList>
            <person name="Zahm M."/>
            <person name="Klopp C."/>
            <person name="Cabau C."/>
            <person name="Kuhl H."/>
            <person name="Suciu R."/>
            <person name="Ciorpac M."/>
            <person name="Holostenco D."/>
            <person name="Gessner J."/>
            <person name="Wuertz S."/>
            <person name="Hohne C."/>
            <person name="Stock M."/>
            <person name="Gislard M."/>
            <person name="Lluch J."/>
            <person name="Milhes M."/>
            <person name="Lampietro C."/>
            <person name="Lopez Roques C."/>
            <person name="Donnadieu C."/>
            <person name="Du K."/>
            <person name="Schartl M."/>
            <person name="Guiguen Y."/>
        </authorList>
    </citation>
    <scope>NUCLEOTIDE SEQUENCE [LARGE SCALE GENOMIC DNA]</scope>
    <source>
        <strain evidence="6">Hh-F2</strain>
        <tissue evidence="6">Blood</tissue>
    </source>
</reference>